<comment type="caution">
    <text evidence="1">The sequence shown here is derived from an EMBL/GenBank/DDBJ whole genome shotgun (WGS) entry which is preliminary data.</text>
</comment>
<evidence type="ECO:0000313" key="1">
    <source>
        <dbReference type="EMBL" id="KJU85752.1"/>
    </source>
</evidence>
<proteinExistence type="predicted"/>
<reference evidence="1 2" key="1">
    <citation type="submission" date="2015-02" db="EMBL/GenBank/DDBJ databases">
        <title>Single-cell genomics of uncultivated deep-branching MTB reveals a conserved set of magnetosome genes.</title>
        <authorList>
            <person name="Kolinko S."/>
            <person name="Richter M."/>
            <person name="Glockner F.O."/>
            <person name="Brachmann A."/>
            <person name="Schuler D."/>
        </authorList>
    </citation>
    <scope>NUCLEOTIDE SEQUENCE [LARGE SCALE GENOMIC DNA]</scope>
    <source>
        <strain evidence="1">TM-1</strain>
    </source>
</reference>
<keyword evidence="2" id="KW-1185">Reference proteome</keyword>
<protein>
    <submittedName>
        <fullName evidence="1">Uncharacterized protein</fullName>
    </submittedName>
</protein>
<accession>A0A0F3GV44</accession>
<name>A0A0F3GV44_9BACT</name>
<organism evidence="1 2">
    <name type="scientific">Candidatus Magnetobacterium bavaricum</name>
    <dbReference type="NCBI Taxonomy" id="29290"/>
    <lineage>
        <taxon>Bacteria</taxon>
        <taxon>Pseudomonadati</taxon>
        <taxon>Nitrospirota</taxon>
        <taxon>Thermodesulfovibrionia</taxon>
        <taxon>Thermodesulfovibrionales</taxon>
        <taxon>Candidatus Magnetobacteriaceae</taxon>
        <taxon>Candidatus Magnetobacterium</taxon>
    </lineage>
</organism>
<dbReference type="EMBL" id="LACI01000869">
    <property type="protein sequence ID" value="KJU85752.1"/>
    <property type="molecule type" value="Genomic_DNA"/>
</dbReference>
<evidence type="ECO:0000313" key="2">
    <source>
        <dbReference type="Proteomes" id="UP000033423"/>
    </source>
</evidence>
<gene>
    <name evidence="1" type="ORF">MBAV_002054</name>
</gene>
<dbReference type="Proteomes" id="UP000033423">
    <property type="component" value="Unassembled WGS sequence"/>
</dbReference>
<sequence>MPCTIINLYVPAVAVLVAVRTSDSSKPTSAGQRHQGGIVEHLSELLLPDDTLNGRQTLNRAVGHDVSDKMHRIG</sequence>
<dbReference type="AlphaFoldDB" id="A0A0F3GV44"/>